<dbReference type="Gene3D" id="3.30.40.10">
    <property type="entry name" value="Zinc/RING finger domain, C3HC4 (zinc finger)"/>
    <property type="match status" value="1"/>
</dbReference>
<sequence>MLINFANEELTKEITSDKPCNDTHNVTNLISLDPNKRKNGFLVEYFVKPPVIINLEFICSIIIKEISINCQVGIQKSSSIEIFTKQNGRTQQVIVGKSVLKENENCVNFVLHGSEQKANNCVTFRLSKYMCNVNEISVKILRTQGSTLAALGKLEVWGKPSKLVDREIVKNVINIWTKLNTKPVVNLDKLKPTTSVIKKPIFRYCREVKIPDVDVPEEFLDPITCEILIIPMTLPSGKIVDASTIERFNKIEETFGRLPSDPFTGIIYSESNYPVVATSLKARLDKFLLNYSHIPKLKSIPRTVGRAPKSESINRQVSTSNIDNNSQPSTSQQKHIRTVDDLLESCLNGLPSYLEKAPVISKVIDCIKCNSKSVLFKLDCNDFICRSCLLHFKNENINSCIKCKNPIDLRKAERFHNS</sequence>
<dbReference type="Proteomes" id="UP001461498">
    <property type="component" value="Unassembled WGS sequence"/>
</dbReference>
<dbReference type="GO" id="GO:0000209">
    <property type="term" value="P:protein polyubiquitination"/>
    <property type="evidence" value="ECO:0007669"/>
    <property type="project" value="TreeGrafter"/>
</dbReference>
<dbReference type="AlphaFoldDB" id="A0AAW1CTD6"/>
<evidence type="ECO:0000256" key="1">
    <source>
        <dbReference type="SAM" id="MobiDB-lite"/>
    </source>
</evidence>
<evidence type="ECO:0000313" key="5">
    <source>
        <dbReference type="Proteomes" id="UP001461498"/>
    </source>
</evidence>
<dbReference type="Pfam" id="PF19318">
    <property type="entry name" value="DUF5918"/>
    <property type="match status" value="1"/>
</dbReference>
<protein>
    <recommendedName>
        <fullName evidence="6">RING finger protein 37</fullName>
    </recommendedName>
</protein>
<dbReference type="InterPro" id="IPR045696">
    <property type="entry name" value="Ubox5_N"/>
</dbReference>
<feature type="domain" description="RING finger protein 37 N-terminal" evidence="3">
    <location>
        <begin position="4"/>
        <end position="178"/>
    </location>
</feature>
<evidence type="ECO:0000259" key="3">
    <source>
        <dbReference type="Pfam" id="PF19318"/>
    </source>
</evidence>
<feature type="domain" description="U-box" evidence="2">
    <location>
        <begin position="215"/>
        <end position="289"/>
    </location>
</feature>
<feature type="compositionally biased region" description="Polar residues" evidence="1">
    <location>
        <begin position="311"/>
        <end position="333"/>
    </location>
</feature>
<feature type="region of interest" description="Disordered" evidence="1">
    <location>
        <begin position="308"/>
        <end position="333"/>
    </location>
</feature>
<dbReference type="InterPro" id="IPR039847">
    <property type="entry name" value="Ubox5"/>
</dbReference>
<evidence type="ECO:0008006" key="6">
    <source>
        <dbReference type="Google" id="ProtNLM"/>
    </source>
</evidence>
<dbReference type="PANTHER" id="PTHR13492">
    <property type="entry name" value="RING FINGER PROTEIN 37"/>
    <property type="match status" value="1"/>
</dbReference>
<dbReference type="InterPro" id="IPR013083">
    <property type="entry name" value="Znf_RING/FYVE/PHD"/>
</dbReference>
<keyword evidence="5" id="KW-1185">Reference proteome</keyword>
<evidence type="ECO:0000259" key="2">
    <source>
        <dbReference type="Pfam" id="PF04564"/>
    </source>
</evidence>
<dbReference type="CDD" id="cd16660">
    <property type="entry name" value="RING-Ubox_RNF37"/>
    <property type="match status" value="1"/>
</dbReference>
<dbReference type="Pfam" id="PF04564">
    <property type="entry name" value="U-box"/>
    <property type="match status" value="1"/>
</dbReference>
<dbReference type="EMBL" id="JAPXFL010000009">
    <property type="protein sequence ID" value="KAK9502131.1"/>
    <property type="molecule type" value="Genomic_DNA"/>
</dbReference>
<dbReference type="PANTHER" id="PTHR13492:SF2">
    <property type="entry name" value="RING FINGER PROTEIN 37"/>
    <property type="match status" value="1"/>
</dbReference>
<comment type="caution">
    <text evidence="4">The sequence shown here is derived from an EMBL/GenBank/DDBJ whole genome shotgun (WGS) entry which is preliminary data.</text>
</comment>
<dbReference type="GO" id="GO:0034450">
    <property type="term" value="F:ubiquitin-ubiquitin ligase activity"/>
    <property type="evidence" value="ECO:0007669"/>
    <property type="project" value="TreeGrafter"/>
</dbReference>
<proteinExistence type="predicted"/>
<dbReference type="GO" id="GO:0005634">
    <property type="term" value="C:nucleus"/>
    <property type="evidence" value="ECO:0007669"/>
    <property type="project" value="TreeGrafter"/>
</dbReference>
<accession>A0AAW1CTD6</accession>
<dbReference type="SUPFAM" id="SSF57850">
    <property type="entry name" value="RING/U-box"/>
    <property type="match status" value="1"/>
</dbReference>
<dbReference type="InterPro" id="IPR003613">
    <property type="entry name" value="Ubox_domain"/>
</dbReference>
<reference evidence="4 5" key="1">
    <citation type="submission" date="2022-12" db="EMBL/GenBank/DDBJ databases">
        <title>Chromosome-level genome assembly of true bugs.</title>
        <authorList>
            <person name="Ma L."/>
            <person name="Li H."/>
        </authorList>
    </citation>
    <scope>NUCLEOTIDE SEQUENCE [LARGE SCALE GENOMIC DNA]</scope>
    <source>
        <strain evidence="4">Lab_2022b</strain>
    </source>
</reference>
<dbReference type="InterPro" id="IPR039925">
    <property type="entry name" value="RNF37_RING-Ubox"/>
</dbReference>
<organism evidence="4 5">
    <name type="scientific">Rhynocoris fuscipes</name>
    <dbReference type="NCBI Taxonomy" id="488301"/>
    <lineage>
        <taxon>Eukaryota</taxon>
        <taxon>Metazoa</taxon>
        <taxon>Ecdysozoa</taxon>
        <taxon>Arthropoda</taxon>
        <taxon>Hexapoda</taxon>
        <taxon>Insecta</taxon>
        <taxon>Pterygota</taxon>
        <taxon>Neoptera</taxon>
        <taxon>Paraneoptera</taxon>
        <taxon>Hemiptera</taxon>
        <taxon>Heteroptera</taxon>
        <taxon>Panheteroptera</taxon>
        <taxon>Cimicomorpha</taxon>
        <taxon>Reduviidae</taxon>
        <taxon>Harpactorinae</taxon>
        <taxon>Harpactorini</taxon>
        <taxon>Rhynocoris</taxon>
    </lineage>
</organism>
<gene>
    <name evidence="4" type="ORF">O3M35_012722</name>
</gene>
<evidence type="ECO:0000313" key="4">
    <source>
        <dbReference type="EMBL" id="KAK9502131.1"/>
    </source>
</evidence>
<dbReference type="GO" id="GO:0031625">
    <property type="term" value="F:ubiquitin protein ligase binding"/>
    <property type="evidence" value="ECO:0007669"/>
    <property type="project" value="TreeGrafter"/>
</dbReference>
<name>A0AAW1CTD6_9HEMI</name>